<name>A0A1I2GJJ2_9RHOB</name>
<gene>
    <name evidence="2" type="ORF">SAMN04488523_12513</name>
</gene>
<keyword evidence="3" id="KW-1185">Reference proteome</keyword>
<protein>
    <submittedName>
        <fullName evidence="2">Uncharacterized protein</fullName>
    </submittedName>
</protein>
<feature type="transmembrane region" description="Helical" evidence="1">
    <location>
        <begin position="37"/>
        <end position="58"/>
    </location>
</feature>
<accession>A0A1I2GJJ2</accession>
<evidence type="ECO:0000256" key="1">
    <source>
        <dbReference type="SAM" id="Phobius"/>
    </source>
</evidence>
<keyword evidence="1" id="KW-0472">Membrane</keyword>
<dbReference type="EMBL" id="FOMW01000025">
    <property type="protein sequence ID" value="SFF17199.1"/>
    <property type="molecule type" value="Genomic_DNA"/>
</dbReference>
<evidence type="ECO:0000313" key="3">
    <source>
        <dbReference type="Proteomes" id="UP000198977"/>
    </source>
</evidence>
<sequence length="59" mass="6258">MIPIAKIFKVSRDTSSEIGRAAQASDDKIAARKAAKAYQSCVIAGFALPAIALLIFAFM</sequence>
<reference evidence="2 3" key="1">
    <citation type="submission" date="2016-10" db="EMBL/GenBank/DDBJ databases">
        <authorList>
            <person name="de Groot N.N."/>
        </authorList>
    </citation>
    <scope>NUCLEOTIDE SEQUENCE [LARGE SCALE GENOMIC DNA]</scope>
    <source>
        <strain evidence="2 3">DSM 11443</strain>
    </source>
</reference>
<keyword evidence="1" id="KW-0812">Transmembrane</keyword>
<dbReference type="RefSeq" id="WP_143092499.1">
    <property type="nucleotide sequence ID" value="NZ_FOMW01000025.1"/>
</dbReference>
<dbReference type="Proteomes" id="UP000198977">
    <property type="component" value="Unassembled WGS sequence"/>
</dbReference>
<organism evidence="2 3">
    <name type="scientific">Sulfitobacter brevis</name>
    <dbReference type="NCBI Taxonomy" id="74348"/>
    <lineage>
        <taxon>Bacteria</taxon>
        <taxon>Pseudomonadati</taxon>
        <taxon>Pseudomonadota</taxon>
        <taxon>Alphaproteobacteria</taxon>
        <taxon>Rhodobacterales</taxon>
        <taxon>Roseobacteraceae</taxon>
        <taxon>Sulfitobacter</taxon>
    </lineage>
</organism>
<evidence type="ECO:0000313" key="2">
    <source>
        <dbReference type="EMBL" id="SFF17199.1"/>
    </source>
</evidence>
<dbReference type="AlphaFoldDB" id="A0A1I2GJJ2"/>
<proteinExistence type="predicted"/>
<keyword evidence="1" id="KW-1133">Transmembrane helix</keyword>